<dbReference type="AlphaFoldDB" id="A0A9P6CNG7"/>
<evidence type="ECO:0000313" key="3">
    <source>
        <dbReference type="Proteomes" id="UP000807469"/>
    </source>
</evidence>
<feature type="transmembrane region" description="Helical" evidence="1">
    <location>
        <begin position="121"/>
        <end position="143"/>
    </location>
</feature>
<gene>
    <name evidence="2" type="ORF">BDN70DRAFT_964896</name>
</gene>
<feature type="transmembrane region" description="Helical" evidence="1">
    <location>
        <begin position="196"/>
        <end position="219"/>
    </location>
</feature>
<sequence>MSGDPNLTSLHEALLQAGFTTNIQESVISQNLNASLFLALLMGIYTVAFVGTMYIYANRGVSNRYLVPTTLTIIYLCNLSVFGIQWYVIKWELIDNGESRDTVFISTLNPNAIMTSEVENATAITICVSMAFGLVLGDGLLIWRCYNLWNRSFRVIVVPLLLTFAEGVLMLVHSFAALSIPKTAASQAILNRLNNLASSSLLIASCTTIITTTLIAYRIHSFLKIQAINTTKFYHIVDVVVQSGAVYALALITTGLAGVLMQNGQALNMPLCIRYGISTTVMVAQVATLQSQNKFSIASEHRATGIQFVPHSTSHSDIMETDAAAASQEVGKAR</sequence>
<evidence type="ECO:0000256" key="1">
    <source>
        <dbReference type="SAM" id="Phobius"/>
    </source>
</evidence>
<dbReference type="EMBL" id="MU155438">
    <property type="protein sequence ID" value="KAF9473496.1"/>
    <property type="molecule type" value="Genomic_DNA"/>
</dbReference>
<organism evidence="2 3">
    <name type="scientific">Pholiota conissans</name>
    <dbReference type="NCBI Taxonomy" id="109636"/>
    <lineage>
        <taxon>Eukaryota</taxon>
        <taxon>Fungi</taxon>
        <taxon>Dikarya</taxon>
        <taxon>Basidiomycota</taxon>
        <taxon>Agaricomycotina</taxon>
        <taxon>Agaricomycetes</taxon>
        <taxon>Agaricomycetidae</taxon>
        <taxon>Agaricales</taxon>
        <taxon>Agaricineae</taxon>
        <taxon>Strophariaceae</taxon>
        <taxon>Pholiota</taxon>
    </lineage>
</organism>
<keyword evidence="1" id="KW-1133">Transmembrane helix</keyword>
<keyword evidence="1" id="KW-0472">Membrane</keyword>
<evidence type="ECO:0000313" key="2">
    <source>
        <dbReference type="EMBL" id="KAF9473496.1"/>
    </source>
</evidence>
<reference evidence="2" key="1">
    <citation type="submission" date="2020-11" db="EMBL/GenBank/DDBJ databases">
        <authorList>
            <consortium name="DOE Joint Genome Institute"/>
            <person name="Ahrendt S."/>
            <person name="Riley R."/>
            <person name="Andreopoulos W."/>
            <person name="Labutti K."/>
            <person name="Pangilinan J."/>
            <person name="Ruiz-Duenas F.J."/>
            <person name="Barrasa J.M."/>
            <person name="Sanchez-Garcia M."/>
            <person name="Camarero S."/>
            <person name="Miyauchi S."/>
            <person name="Serrano A."/>
            <person name="Linde D."/>
            <person name="Babiker R."/>
            <person name="Drula E."/>
            <person name="Ayuso-Fernandez I."/>
            <person name="Pacheco R."/>
            <person name="Padilla G."/>
            <person name="Ferreira P."/>
            <person name="Barriuso J."/>
            <person name="Kellner H."/>
            <person name="Castanera R."/>
            <person name="Alfaro M."/>
            <person name="Ramirez L."/>
            <person name="Pisabarro A.G."/>
            <person name="Kuo A."/>
            <person name="Tritt A."/>
            <person name="Lipzen A."/>
            <person name="He G."/>
            <person name="Yan M."/>
            <person name="Ng V."/>
            <person name="Cullen D."/>
            <person name="Martin F."/>
            <person name="Rosso M.-N."/>
            <person name="Henrissat B."/>
            <person name="Hibbett D."/>
            <person name="Martinez A.T."/>
            <person name="Grigoriev I.V."/>
        </authorList>
    </citation>
    <scope>NUCLEOTIDE SEQUENCE</scope>
    <source>
        <strain evidence="2">CIRM-BRFM 674</strain>
    </source>
</reference>
<keyword evidence="1" id="KW-0812">Transmembrane</keyword>
<accession>A0A9P6CNG7</accession>
<feature type="transmembrane region" description="Helical" evidence="1">
    <location>
        <begin position="239"/>
        <end position="261"/>
    </location>
</feature>
<feature type="transmembrane region" description="Helical" evidence="1">
    <location>
        <begin position="69"/>
        <end position="89"/>
    </location>
</feature>
<feature type="transmembrane region" description="Helical" evidence="1">
    <location>
        <begin position="36"/>
        <end position="57"/>
    </location>
</feature>
<protein>
    <submittedName>
        <fullName evidence="2">Uncharacterized protein</fullName>
    </submittedName>
</protein>
<feature type="transmembrane region" description="Helical" evidence="1">
    <location>
        <begin position="155"/>
        <end position="176"/>
    </location>
</feature>
<keyword evidence="3" id="KW-1185">Reference proteome</keyword>
<proteinExistence type="predicted"/>
<name>A0A9P6CNG7_9AGAR</name>
<comment type="caution">
    <text evidence="2">The sequence shown here is derived from an EMBL/GenBank/DDBJ whole genome shotgun (WGS) entry which is preliminary data.</text>
</comment>
<dbReference type="Proteomes" id="UP000807469">
    <property type="component" value="Unassembled WGS sequence"/>
</dbReference>